<dbReference type="PROSITE" id="PS00107">
    <property type="entry name" value="PROTEIN_KINASE_ATP"/>
    <property type="match status" value="1"/>
</dbReference>
<evidence type="ECO:0000313" key="10">
    <source>
        <dbReference type="Proteomes" id="UP000613768"/>
    </source>
</evidence>
<keyword evidence="5 9" id="KW-0418">Kinase</keyword>
<evidence type="ECO:0000313" key="9">
    <source>
        <dbReference type="EMBL" id="MBD8527124.1"/>
    </source>
</evidence>
<dbReference type="SMART" id="SM00028">
    <property type="entry name" value="TPR"/>
    <property type="match status" value="5"/>
</dbReference>
<dbReference type="PANTHER" id="PTHR43289">
    <property type="entry name" value="MITOGEN-ACTIVATED PROTEIN KINASE KINASE KINASE 20-RELATED"/>
    <property type="match status" value="1"/>
</dbReference>
<dbReference type="InterPro" id="IPR017441">
    <property type="entry name" value="Protein_kinase_ATP_BS"/>
</dbReference>
<proteinExistence type="predicted"/>
<dbReference type="SMART" id="SM00220">
    <property type="entry name" value="S_TKc"/>
    <property type="match status" value="1"/>
</dbReference>
<dbReference type="AlphaFoldDB" id="A0AAW3ZPL2"/>
<dbReference type="InterPro" id="IPR011990">
    <property type="entry name" value="TPR-like_helical_dom_sf"/>
</dbReference>
<dbReference type="InterPro" id="IPR008271">
    <property type="entry name" value="Ser/Thr_kinase_AS"/>
</dbReference>
<dbReference type="EMBL" id="JACYTR010000041">
    <property type="protein sequence ID" value="MBD8527124.1"/>
    <property type="molecule type" value="Genomic_DNA"/>
</dbReference>
<protein>
    <recommendedName>
        <fullName evidence="1">non-specific serine/threonine protein kinase</fullName>
        <ecNumber evidence="1">2.7.11.1</ecNumber>
    </recommendedName>
</protein>
<dbReference type="FunFam" id="1.10.510.10:FF:000021">
    <property type="entry name" value="Serine/threonine protein kinase"/>
    <property type="match status" value="1"/>
</dbReference>
<evidence type="ECO:0000256" key="3">
    <source>
        <dbReference type="ARBA" id="ARBA00022679"/>
    </source>
</evidence>
<organism evidence="9 10">
    <name type="scientific">Pseudomarimonas arenosa</name>
    <dbReference type="NCBI Taxonomy" id="2774145"/>
    <lineage>
        <taxon>Bacteria</taxon>
        <taxon>Pseudomonadati</taxon>
        <taxon>Pseudomonadota</taxon>
        <taxon>Gammaproteobacteria</taxon>
        <taxon>Lysobacterales</taxon>
        <taxon>Lysobacteraceae</taxon>
        <taxon>Pseudomarimonas</taxon>
    </lineage>
</organism>
<dbReference type="GO" id="GO:0004674">
    <property type="term" value="F:protein serine/threonine kinase activity"/>
    <property type="evidence" value="ECO:0007669"/>
    <property type="project" value="UniProtKB-KW"/>
</dbReference>
<evidence type="ECO:0000256" key="5">
    <source>
        <dbReference type="ARBA" id="ARBA00022777"/>
    </source>
</evidence>
<dbReference type="Pfam" id="PF00069">
    <property type="entry name" value="Pkinase"/>
    <property type="match status" value="1"/>
</dbReference>
<dbReference type="EC" id="2.7.11.1" evidence="1"/>
<keyword evidence="3" id="KW-0808">Transferase</keyword>
<dbReference type="CDD" id="cd14014">
    <property type="entry name" value="STKc_PknB_like"/>
    <property type="match status" value="1"/>
</dbReference>
<evidence type="ECO:0000256" key="2">
    <source>
        <dbReference type="ARBA" id="ARBA00022527"/>
    </source>
</evidence>
<feature type="domain" description="Protein kinase" evidence="8">
    <location>
        <begin position="7"/>
        <end position="258"/>
    </location>
</feature>
<dbReference type="Gene3D" id="1.10.510.10">
    <property type="entry name" value="Transferase(Phosphotransferase) domain 1"/>
    <property type="match status" value="1"/>
</dbReference>
<dbReference type="PROSITE" id="PS50011">
    <property type="entry name" value="PROTEIN_KINASE_DOM"/>
    <property type="match status" value="1"/>
</dbReference>
<keyword evidence="2" id="KW-0723">Serine/threonine-protein kinase</keyword>
<keyword evidence="10" id="KW-1185">Reference proteome</keyword>
<dbReference type="InterPro" id="IPR019734">
    <property type="entry name" value="TPR_rpt"/>
</dbReference>
<dbReference type="Gene3D" id="3.30.200.20">
    <property type="entry name" value="Phosphorylase Kinase, domain 1"/>
    <property type="match status" value="1"/>
</dbReference>
<accession>A0AAW3ZPL2</accession>
<dbReference type="Proteomes" id="UP000613768">
    <property type="component" value="Unassembled WGS sequence"/>
</dbReference>
<feature type="binding site" evidence="7">
    <location>
        <position position="36"/>
    </location>
    <ligand>
        <name>ATP</name>
        <dbReference type="ChEBI" id="CHEBI:30616"/>
    </ligand>
</feature>
<dbReference type="InterPro" id="IPR011009">
    <property type="entry name" value="Kinase-like_dom_sf"/>
</dbReference>
<dbReference type="SUPFAM" id="SSF56112">
    <property type="entry name" value="Protein kinase-like (PK-like)"/>
    <property type="match status" value="1"/>
</dbReference>
<evidence type="ECO:0000256" key="4">
    <source>
        <dbReference type="ARBA" id="ARBA00022741"/>
    </source>
</evidence>
<dbReference type="GO" id="GO:0005524">
    <property type="term" value="F:ATP binding"/>
    <property type="evidence" value="ECO:0007669"/>
    <property type="project" value="UniProtKB-UniRule"/>
</dbReference>
<evidence type="ECO:0000256" key="7">
    <source>
        <dbReference type="PROSITE-ProRule" id="PRU10141"/>
    </source>
</evidence>
<sequence>MIEVPGYRILKPLGRGGMASVYLAIQESVDREVALKVMAPTLLGDPQFGERFLREARIAAKLRHPHVVQVHDVGRFDEIHYMAMEYLPGGSVVTSGAGPRGLRYALRVTREIASALGYAHARGVVHRDIKPDNILLREDGAAVLTDFGIARANDNVRMTRTGSIMGTPSYMSPEQAQGFEIDGRADLYSLGIVFFELLVGRLPFAAQDSISVGVMHITAPVPQLPPELNWLQPLLNRLLAKEPAARFQSGSDLAQALADIESRFTPSPVSVPSGHNSQSTTKVFEPDADAADTEPTLGQIDPDLLAAAAARRSGSRRTRRQTGGPRLWLWGALLLVGGGGAALWTFQDQLREALLPRTKVDLDLEKAEQAFREGRLAQLDGTEPGAAELYEQVLAMDPENQRALQGRQRLGTQWMARARNAIAAQQFAEAEQALNQAKRYVPAAQTDALQAQLQTISVSEQEIGQLLAAADAALRSGRIDQGADSALALYAQVLKLAPENALAKAGQGDALIQLFERAATLSEQGELEAAERVLDRIAEVEPANLKLPDARARIAEQRQAGSVALSKELERAEQLLRQGRLSGALALYRSVLEKDPNNSSAKAGVQSIVSQLQSQIDRVLGDFQIDRADALLATMADAGASGGQIAATRARISEAAERAAQLNSRMSADRDPARLNQMLQQAEQAMSNGQLFAPPGESAFDLFSRVLSADPSNALARAGRDRLAGEAKRRFEESLAGSRLSSARGYVEGLESYRADDPGLPGMKRRLASLYLGDARQRLERNELQQAQRSLNYARELDPNNPDSVELQARLDRAGG</sequence>
<dbReference type="SUPFAM" id="SSF48452">
    <property type="entry name" value="TPR-like"/>
    <property type="match status" value="1"/>
</dbReference>
<gene>
    <name evidence="9" type="ORF">IFO71_15385</name>
</gene>
<evidence type="ECO:0000259" key="8">
    <source>
        <dbReference type="PROSITE" id="PS50011"/>
    </source>
</evidence>
<name>A0AAW3ZPL2_9GAMM</name>
<dbReference type="PROSITE" id="PS00108">
    <property type="entry name" value="PROTEIN_KINASE_ST"/>
    <property type="match status" value="1"/>
</dbReference>
<dbReference type="PANTHER" id="PTHR43289:SF6">
    <property type="entry name" value="SERINE_THREONINE-PROTEIN KINASE NEKL-3"/>
    <property type="match status" value="1"/>
</dbReference>
<comment type="caution">
    <text evidence="9">The sequence shown here is derived from an EMBL/GenBank/DDBJ whole genome shotgun (WGS) entry which is preliminary data.</text>
</comment>
<evidence type="ECO:0000256" key="1">
    <source>
        <dbReference type="ARBA" id="ARBA00012513"/>
    </source>
</evidence>
<dbReference type="RefSeq" id="WP_192030546.1">
    <property type="nucleotide sequence ID" value="NZ_JACYTR010000041.1"/>
</dbReference>
<reference evidence="9 10" key="1">
    <citation type="submission" date="2020-09" db="EMBL/GenBank/DDBJ databases">
        <title>Pseudoxanthomonas sp. CAU 1598 isolated from sand of Yaerae Beach.</title>
        <authorList>
            <person name="Kim W."/>
        </authorList>
    </citation>
    <scope>NUCLEOTIDE SEQUENCE [LARGE SCALE GENOMIC DNA]</scope>
    <source>
        <strain evidence="9 10">CAU 1598</strain>
    </source>
</reference>
<keyword evidence="4 7" id="KW-0547">Nucleotide-binding</keyword>
<keyword evidence="6 7" id="KW-0067">ATP-binding</keyword>
<evidence type="ECO:0000256" key="6">
    <source>
        <dbReference type="ARBA" id="ARBA00022840"/>
    </source>
</evidence>
<dbReference type="Gene3D" id="1.25.40.10">
    <property type="entry name" value="Tetratricopeptide repeat domain"/>
    <property type="match status" value="2"/>
</dbReference>
<dbReference type="InterPro" id="IPR000719">
    <property type="entry name" value="Prot_kinase_dom"/>
</dbReference>